<protein>
    <submittedName>
        <fullName evidence="2">Uncharacterized protein</fullName>
    </submittedName>
</protein>
<name>A0AA39IVE6_9AGAR</name>
<accession>A0AA39IVE6</accession>
<gene>
    <name evidence="2" type="ORF">EV421DRAFT_1864869</name>
</gene>
<dbReference type="Proteomes" id="UP001175226">
    <property type="component" value="Unassembled WGS sequence"/>
</dbReference>
<reference evidence="2" key="1">
    <citation type="submission" date="2023-06" db="EMBL/GenBank/DDBJ databases">
        <authorList>
            <consortium name="Lawrence Berkeley National Laboratory"/>
            <person name="Ahrendt S."/>
            <person name="Sahu N."/>
            <person name="Indic B."/>
            <person name="Wong-Bajracharya J."/>
            <person name="Merenyi Z."/>
            <person name="Ke H.-M."/>
            <person name="Monk M."/>
            <person name="Kocsube S."/>
            <person name="Drula E."/>
            <person name="Lipzen A."/>
            <person name="Balint B."/>
            <person name="Henrissat B."/>
            <person name="Andreopoulos B."/>
            <person name="Martin F.M."/>
            <person name="Harder C.B."/>
            <person name="Rigling D."/>
            <person name="Ford K.L."/>
            <person name="Foster G.D."/>
            <person name="Pangilinan J."/>
            <person name="Papanicolaou A."/>
            <person name="Barry K."/>
            <person name="LaButti K."/>
            <person name="Viragh M."/>
            <person name="Koriabine M."/>
            <person name="Yan M."/>
            <person name="Riley R."/>
            <person name="Champramary S."/>
            <person name="Plett K.L."/>
            <person name="Tsai I.J."/>
            <person name="Slot J."/>
            <person name="Sipos G."/>
            <person name="Plett J."/>
            <person name="Nagy L.G."/>
            <person name="Grigoriev I.V."/>
        </authorList>
    </citation>
    <scope>NUCLEOTIDE SEQUENCE</scope>
    <source>
        <strain evidence="2">FPL87.14</strain>
    </source>
</reference>
<evidence type="ECO:0000256" key="1">
    <source>
        <dbReference type="SAM" id="MobiDB-lite"/>
    </source>
</evidence>
<sequence length="69" mass="7852">MERIGVRSRIHGLGLDDRLDSRVNSHGMVESQEGCWYDSQIAGQVMLSAGPRRRERPSLPNRKHSSKHI</sequence>
<evidence type="ECO:0000313" key="2">
    <source>
        <dbReference type="EMBL" id="KAK0429673.1"/>
    </source>
</evidence>
<organism evidence="2 3">
    <name type="scientific">Armillaria borealis</name>
    <dbReference type="NCBI Taxonomy" id="47425"/>
    <lineage>
        <taxon>Eukaryota</taxon>
        <taxon>Fungi</taxon>
        <taxon>Dikarya</taxon>
        <taxon>Basidiomycota</taxon>
        <taxon>Agaricomycotina</taxon>
        <taxon>Agaricomycetes</taxon>
        <taxon>Agaricomycetidae</taxon>
        <taxon>Agaricales</taxon>
        <taxon>Marasmiineae</taxon>
        <taxon>Physalacriaceae</taxon>
        <taxon>Armillaria</taxon>
    </lineage>
</organism>
<evidence type="ECO:0000313" key="3">
    <source>
        <dbReference type="Proteomes" id="UP001175226"/>
    </source>
</evidence>
<feature type="compositionally biased region" description="Basic residues" evidence="1">
    <location>
        <begin position="51"/>
        <end position="69"/>
    </location>
</feature>
<dbReference type="AlphaFoldDB" id="A0AA39IVE6"/>
<keyword evidence="3" id="KW-1185">Reference proteome</keyword>
<comment type="caution">
    <text evidence="2">The sequence shown here is derived from an EMBL/GenBank/DDBJ whole genome shotgun (WGS) entry which is preliminary data.</text>
</comment>
<dbReference type="EMBL" id="JAUEPT010000221">
    <property type="protein sequence ID" value="KAK0429673.1"/>
    <property type="molecule type" value="Genomic_DNA"/>
</dbReference>
<proteinExistence type="predicted"/>
<feature type="region of interest" description="Disordered" evidence="1">
    <location>
        <begin position="48"/>
        <end position="69"/>
    </location>
</feature>